<evidence type="ECO:0000313" key="2">
    <source>
        <dbReference type="EMBL" id="KAF7806871.1"/>
    </source>
</evidence>
<dbReference type="InterPro" id="IPR053353">
    <property type="entry name" value="Plant_LTP_GPI-anchored"/>
</dbReference>
<dbReference type="Pfam" id="PF14368">
    <property type="entry name" value="LTP_2"/>
    <property type="match status" value="1"/>
</dbReference>
<dbReference type="PANTHER" id="PTHR35747:SF2">
    <property type="entry name" value="NON-SPECIFIC LIPID TRANSFER PROTEIN GPI-ANCHORED 25"/>
    <property type="match status" value="1"/>
</dbReference>
<name>A0A834W5R9_9FABA</name>
<dbReference type="InterPro" id="IPR036312">
    <property type="entry name" value="Bifun_inhib/LTP/seed_sf"/>
</dbReference>
<sequence length="147" mass="15588">MAFGREGKGVPQLGHGINRFSPFKLSESRVASVLESVPISTSKIKGCDAFSSAADSSAAVCLCYLLREPPILGFPLNSTRLLSLPSVCLPANRASTVAQSLNSLCSESTEKLIAFLIFPFSIDRIIGSSSSQQISNSRFTNPSTTGE</sequence>
<dbReference type="SUPFAM" id="SSF47699">
    <property type="entry name" value="Bifunctional inhibitor/lipid-transfer protein/seed storage 2S albumin"/>
    <property type="match status" value="1"/>
</dbReference>
<proteinExistence type="predicted"/>
<keyword evidence="3" id="KW-1185">Reference proteome</keyword>
<protein>
    <submittedName>
        <fullName evidence="2">Non-specific lipid transfer protein GPI-anchored 2</fullName>
    </submittedName>
</protein>
<dbReference type="PANTHER" id="PTHR35747">
    <property type="entry name" value="BIFUNCTIONAL INHIBITOR/LIPID-TRANSFER PROTEIN/SEED STORAGE 2S ALBUMIN SUPERFAMILY PROTEIN"/>
    <property type="match status" value="1"/>
</dbReference>
<comment type="caution">
    <text evidence="2">The sequence shown here is derived from an EMBL/GenBank/DDBJ whole genome shotgun (WGS) entry which is preliminary data.</text>
</comment>
<evidence type="ECO:0000259" key="1">
    <source>
        <dbReference type="Pfam" id="PF14368"/>
    </source>
</evidence>
<accession>A0A834W5R9</accession>
<dbReference type="EMBL" id="JAAIUW010000012">
    <property type="protein sequence ID" value="KAF7806871.1"/>
    <property type="molecule type" value="Genomic_DNA"/>
</dbReference>
<feature type="domain" description="Bifunctional inhibitor/plant lipid transfer protein/seed storage helical" evidence="1">
    <location>
        <begin position="45"/>
        <end position="95"/>
    </location>
</feature>
<dbReference type="Proteomes" id="UP000634136">
    <property type="component" value="Unassembled WGS sequence"/>
</dbReference>
<evidence type="ECO:0000313" key="3">
    <source>
        <dbReference type="Proteomes" id="UP000634136"/>
    </source>
</evidence>
<gene>
    <name evidence="2" type="ORF">G2W53_039032</name>
</gene>
<dbReference type="InterPro" id="IPR016140">
    <property type="entry name" value="Bifunc_inhib/LTP/seed_store"/>
</dbReference>
<organism evidence="2 3">
    <name type="scientific">Senna tora</name>
    <dbReference type="NCBI Taxonomy" id="362788"/>
    <lineage>
        <taxon>Eukaryota</taxon>
        <taxon>Viridiplantae</taxon>
        <taxon>Streptophyta</taxon>
        <taxon>Embryophyta</taxon>
        <taxon>Tracheophyta</taxon>
        <taxon>Spermatophyta</taxon>
        <taxon>Magnoliopsida</taxon>
        <taxon>eudicotyledons</taxon>
        <taxon>Gunneridae</taxon>
        <taxon>Pentapetalae</taxon>
        <taxon>rosids</taxon>
        <taxon>fabids</taxon>
        <taxon>Fabales</taxon>
        <taxon>Fabaceae</taxon>
        <taxon>Caesalpinioideae</taxon>
        <taxon>Cassia clade</taxon>
        <taxon>Senna</taxon>
    </lineage>
</organism>
<reference evidence="2" key="1">
    <citation type="submission" date="2020-09" db="EMBL/GenBank/DDBJ databases">
        <title>Genome-Enabled Discovery of Anthraquinone Biosynthesis in Senna tora.</title>
        <authorList>
            <person name="Kang S.-H."/>
            <person name="Pandey R.P."/>
            <person name="Lee C.-M."/>
            <person name="Sim J.-S."/>
            <person name="Jeong J.-T."/>
            <person name="Choi B.-S."/>
            <person name="Jung M."/>
            <person name="Ginzburg D."/>
            <person name="Zhao K."/>
            <person name="Won S.Y."/>
            <person name="Oh T.-J."/>
            <person name="Yu Y."/>
            <person name="Kim N.-H."/>
            <person name="Lee O.R."/>
            <person name="Lee T.-H."/>
            <person name="Bashyal P."/>
            <person name="Kim T.-S."/>
            <person name="Lee W.-H."/>
            <person name="Kawkins C."/>
            <person name="Kim C.-K."/>
            <person name="Kim J.S."/>
            <person name="Ahn B.O."/>
            <person name="Rhee S.Y."/>
            <person name="Sohng J.K."/>
        </authorList>
    </citation>
    <scope>NUCLEOTIDE SEQUENCE</scope>
    <source>
        <tissue evidence="2">Leaf</tissue>
    </source>
</reference>
<dbReference type="CDD" id="cd00010">
    <property type="entry name" value="AAI_LTSS"/>
    <property type="match status" value="1"/>
</dbReference>
<dbReference type="AlphaFoldDB" id="A0A834W5R9"/>
<dbReference type="OrthoDB" id="786778at2759"/>